<comment type="similarity">
    <text evidence="1 7 8">Belongs to the universal ribosomal protein uL3 family.</text>
</comment>
<keyword evidence="3 7" id="KW-0694">RNA-binding</keyword>
<evidence type="ECO:0000256" key="3">
    <source>
        <dbReference type="ARBA" id="ARBA00022884"/>
    </source>
</evidence>
<dbReference type="Proteomes" id="UP000823613">
    <property type="component" value="Unassembled WGS sequence"/>
</dbReference>
<comment type="subunit">
    <text evidence="7 9">Part of the 50S ribosomal subunit. Forms a cluster with proteins L14 and L19.</text>
</comment>
<accession>A0A9D9DK82</accession>
<comment type="function">
    <text evidence="7 9">One of the primary rRNA binding proteins, it binds directly near the 3'-end of the 23S rRNA, where it nucleates assembly of the 50S subunit.</text>
</comment>
<dbReference type="InterPro" id="IPR019926">
    <property type="entry name" value="Ribosomal_uL3_CS"/>
</dbReference>
<evidence type="ECO:0000256" key="9">
    <source>
        <dbReference type="RuleBase" id="RU003906"/>
    </source>
</evidence>
<dbReference type="InterPro" id="IPR009000">
    <property type="entry name" value="Transl_B-barrel_sf"/>
</dbReference>
<evidence type="ECO:0000256" key="5">
    <source>
        <dbReference type="ARBA" id="ARBA00023274"/>
    </source>
</evidence>
<dbReference type="GO" id="GO:0022625">
    <property type="term" value="C:cytosolic large ribosomal subunit"/>
    <property type="evidence" value="ECO:0007669"/>
    <property type="project" value="TreeGrafter"/>
</dbReference>
<dbReference type="Pfam" id="PF00297">
    <property type="entry name" value="Ribosomal_L3"/>
    <property type="match status" value="1"/>
</dbReference>
<evidence type="ECO:0000256" key="7">
    <source>
        <dbReference type="HAMAP-Rule" id="MF_01325"/>
    </source>
</evidence>
<evidence type="ECO:0000256" key="6">
    <source>
        <dbReference type="ARBA" id="ARBA00035243"/>
    </source>
</evidence>
<reference evidence="10" key="1">
    <citation type="submission" date="2020-10" db="EMBL/GenBank/DDBJ databases">
        <authorList>
            <person name="Gilroy R."/>
        </authorList>
    </citation>
    <scope>NUCLEOTIDE SEQUENCE</scope>
    <source>
        <strain evidence="10">11159</strain>
    </source>
</reference>
<evidence type="ECO:0000256" key="2">
    <source>
        <dbReference type="ARBA" id="ARBA00022730"/>
    </source>
</evidence>
<dbReference type="FunFam" id="3.30.160.810:FF:000001">
    <property type="entry name" value="50S ribosomal protein L3"/>
    <property type="match status" value="1"/>
</dbReference>
<dbReference type="PANTHER" id="PTHR11229">
    <property type="entry name" value="50S RIBOSOMAL PROTEIN L3"/>
    <property type="match status" value="1"/>
</dbReference>
<dbReference type="NCBIfam" id="TIGR03625">
    <property type="entry name" value="L3_bact"/>
    <property type="match status" value="1"/>
</dbReference>
<dbReference type="FunFam" id="2.40.30.10:FF:000004">
    <property type="entry name" value="50S ribosomal protein L3"/>
    <property type="match status" value="1"/>
</dbReference>
<dbReference type="GO" id="GO:0003735">
    <property type="term" value="F:structural constituent of ribosome"/>
    <property type="evidence" value="ECO:0007669"/>
    <property type="project" value="UniProtKB-UniRule"/>
</dbReference>
<evidence type="ECO:0000256" key="4">
    <source>
        <dbReference type="ARBA" id="ARBA00022980"/>
    </source>
</evidence>
<protein>
    <recommendedName>
        <fullName evidence="6 7">Large ribosomal subunit protein uL3</fullName>
    </recommendedName>
</protein>
<evidence type="ECO:0000313" key="10">
    <source>
        <dbReference type="EMBL" id="MBO8427675.1"/>
    </source>
</evidence>
<gene>
    <name evidence="7 10" type="primary">rplC</name>
    <name evidence="10" type="ORF">IAC58_03885</name>
</gene>
<dbReference type="AlphaFoldDB" id="A0A9D9DK82"/>
<keyword evidence="4 7" id="KW-0689">Ribosomal protein</keyword>
<reference evidence="10" key="2">
    <citation type="journal article" date="2021" name="PeerJ">
        <title>Extensive microbial diversity within the chicken gut microbiome revealed by metagenomics and culture.</title>
        <authorList>
            <person name="Gilroy R."/>
            <person name="Ravi A."/>
            <person name="Getino M."/>
            <person name="Pursley I."/>
            <person name="Horton D.L."/>
            <person name="Alikhan N.F."/>
            <person name="Baker D."/>
            <person name="Gharbi K."/>
            <person name="Hall N."/>
            <person name="Watson M."/>
            <person name="Adriaenssens E.M."/>
            <person name="Foster-Nyarko E."/>
            <person name="Jarju S."/>
            <person name="Secka A."/>
            <person name="Antonio M."/>
            <person name="Oren A."/>
            <person name="Chaudhuri R.R."/>
            <person name="La Ragione R."/>
            <person name="Hildebrand F."/>
            <person name="Pallen M.J."/>
        </authorList>
    </citation>
    <scope>NUCLEOTIDE SEQUENCE</scope>
    <source>
        <strain evidence="10">11159</strain>
    </source>
</reference>
<evidence type="ECO:0000256" key="1">
    <source>
        <dbReference type="ARBA" id="ARBA00006540"/>
    </source>
</evidence>
<evidence type="ECO:0000256" key="8">
    <source>
        <dbReference type="RuleBase" id="RU003905"/>
    </source>
</evidence>
<dbReference type="SUPFAM" id="SSF50447">
    <property type="entry name" value="Translation proteins"/>
    <property type="match status" value="1"/>
</dbReference>
<evidence type="ECO:0000313" key="11">
    <source>
        <dbReference type="Proteomes" id="UP000823613"/>
    </source>
</evidence>
<dbReference type="PANTHER" id="PTHR11229:SF16">
    <property type="entry name" value="LARGE RIBOSOMAL SUBUNIT PROTEIN UL3C"/>
    <property type="match status" value="1"/>
</dbReference>
<dbReference type="InterPro" id="IPR019927">
    <property type="entry name" value="Ribosomal_uL3_bac/org-type"/>
</dbReference>
<comment type="caution">
    <text evidence="10">The sequence shown here is derived from an EMBL/GenBank/DDBJ whole genome shotgun (WGS) entry which is preliminary data.</text>
</comment>
<keyword evidence="5 7" id="KW-0687">Ribonucleoprotein</keyword>
<dbReference type="GO" id="GO:0006412">
    <property type="term" value="P:translation"/>
    <property type="evidence" value="ECO:0007669"/>
    <property type="project" value="UniProtKB-UniRule"/>
</dbReference>
<dbReference type="GO" id="GO:0019843">
    <property type="term" value="F:rRNA binding"/>
    <property type="evidence" value="ECO:0007669"/>
    <property type="project" value="UniProtKB-UniRule"/>
</dbReference>
<dbReference type="EMBL" id="JADIMY010000078">
    <property type="protein sequence ID" value="MBO8427675.1"/>
    <property type="molecule type" value="Genomic_DNA"/>
</dbReference>
<dbReference type="HAMAP" id="MF_01325_B">
    <property type="entry name" value="Ribosomal_uL3_B"/>
    <property type="match status" value="1"/>
</dbReference>
<dbReference type="InterPro" id="IPR000597">
    <property type="entry name" value="Ribosomal_uL3"/>
</dbReference>
<keyword evidence="2 7" id="KW-0699">rRNA-binding</keyword>
<name>A0A9D9DK82_9BACL</name>
<proteinExistence type="inferred from homology"/>
<dbReference type="PROSITE" id="PS00474">
    <property type="entry name" value="RIBOSOMAL_L3"/>
    <property type="match status" value="1"/>
</dbReference>
<dbReference type="Gene3D" id="3.30.160.810">
    <property type="match status" value="1"/>
</dbReference>
<sequence length="235" mass="25557">MKSIIGRKMGMTQLYAEDGTMYAVTVIEVLPNVVTLKKTLDRDGYEAVQVGYEDKKESRVTNPLKGIYRKAGVPTKEHLYELKGDEMLKFEVGNEIKADLFQVGEVIDVIGTSKGRGYAGVIKRWGHTIGPKGHGSGYHRGQGSFANNGRCNNRVIPGKKMAGHMGNQSATVLNQRIVKVDATKNYILVSGGVPGPKKSIVMIRSAIKAQRGNVEAIKTLIDRTPKAEATEASAN</sequence>
<dbReference type="Gene3D" id="2.40.30.10">
    <property type="entry name" value="Translation factors"/>
    <property type="match status" value="1"/>
</dbReference>
<organism evidence="10 11">
    <name type="scientific">Candidatus Onthovivens merdipullorum</name>
    <dbReference type="NCBI Taxonomy" id="2840889"/>
    <lineage>
        <taxon>Bacteria</taxon>
        <taxon>Bacillati</taxon>
        <taxon>Bacillota</taxon>
        <taxon>Bacilli</taxon>
        <taxon>Bacillales</taxon>
        <taxon>Candidatus Onthovivens</taxon>
    </lineage>
</organism>